<evidence type="ECO:0000259" key="5">
    <source>
        <dbReference type="PROSITE" id="PS50977"/>
    </source>
</evidence>
<evidence type="ECO:0000256" key="2">
    <source>
        <dbReference type="ARBA" id="ARBA00023125"/>
    </source>
</evidence>
<evidence type="ECO:0000256" key="4">
    <source>
        <dbReference type="PROSITE-ProRule" id="PRU00335"/>
    </source>
</evidence>
<dbReference type="GO" id="GO:0003677">
    <property type="term" value="F:DNA binding"/>
    <property type="evidence" value="ECO:0007669"/>
    <property type="project" value="UniProtKB-UniRule"/>
</dbReference>
<reference evidence="6 7" key="1">
    <citation type="submission" date="2017-07" db="EMBL/GenBank/DDBJ databases">
        <title>The new phylogeny of genus Mycobacterium.</title>
        <authorList>
            <person name="Tortoli E."/>
            <person name="Trovato A."/>
            <person name="Cirillo D.M."/>
        </authorList>
    </citation>
    <scope>NUCLEOTIDE SEQUENCE [LARGE SCALE GENOMIC DNA]</scope>
    <source>
        <strain evidence="6 7">ATCC 33027</strain>
    </source>
</reference>
<name>A0A255DEW7_9MYCO</name>
<keyword evidence="3" id="KW-0804">Transcription</keyword>
<dbReference type="Proteomes" id="UP000216063">
    <property type="component" value="Unassembled WGS sequence"/>
</dbReference>
<dbReference type="AlphaFoldDB" id="A0A255DEW7"/>
<dbReference type="InterPro" id="IPR001647">
    <property type="entry name" value="HTH_TetR"/>
</dbReference>
<keyword evidence="1" id="KW-0805">Transcription regulation</keyword>
<gene>
    <name evidence="6" type="ORF">CG716_17015</name>
</gene>
<dbReference type="PRINTS" id="PR00455">
    <property type="entry name" value="HTHTETR"/>
</dbReference>
<protein>
    <submittedName>
        <fullName evidence="6">TetR family transcriptional regulator</fullName>
    </submittedName>
</protein>
<dbReference type="Pfam" id="PF00440">
    <property type="entry name" value="TetR_N"/>
    <property type="match status" value="1"/>
</dbReference>
<keyword evidence="7" id="KW-1185">Reference proteome</keyword>
<dbReference type="PANTHER" id="PTHR47506:SF1">
    <property type="entry name" value="HTH-TYPE TRANSCRIPTIONAL REGULATOR YJDC"/>
    <property type="match status" value="1"/>
</dbReference>
<dbReference type="InterPro" id="IPR009057">
    <property type="entry name" value="Homeodomain-like_sf"/>
</dbReference>
<dbReference type="SUPFAM" id="SSF48498">
    <property type="entry name" value="Tetracyclin repressor-like, C-terminal domain"/>
    <property type="match status" value="1"/>
</dbReference>
<keyword evidence="2 4" id="KW-0238">DNA-binding</keyword>
<sequence length="205" mass="21879">MTTAASAPGRSRRSARQRLLAAADELFYDEGVQTVGIDRIIEHAGVAKGSLYNTFGSKEELIGAYLEGRHARTLARLNSAVEQHTDPVARIYAVFDAQAVILEQPNFRGCAFMSASAEAPKGGLVEHAADSYRSDLRGFFNHLAEDTGTTDPATLGRQLHLIYDGAIISAQMDHEPSIAVAARAAVTALLDTALPSREAPADDTA</sequence>
<feature type="DNA-binding region" description="H-T-H motif" evidence="4">
    <location>
        <begin position="36"/>
        <end position="55"/>
    </location>
</feature>
<feature type="domain" description="HTH tetR-type" evidence="5">
    <location>
        <begin position="13"/>
        <end position="73"/>
    </location>
</feature>
<comment type="caution">
    <text evidence="6">The sequence shown here is derived from an EMBL/GenBank/DDBJ whole genome shotgun (WGS) entry which is preliminary data.</text>
</comment>
<evidence type="ECO:0000256" key="1">
    <source>
        <dbReference type="ARBA" id="ARBA00023015"/>
    </source>
</evidence>
<dbReference type="Gene3D" id="1.10.357.10">
    <property type="entry name" value="Tetracycline Repressor, domain 2"/>
    <property type="match status" value="1"/>
</dbReference>
<dbReference type="InterPro" id="IPR036271">
    <property type="entry name" value="Tet_transcr_reg_TetR-rel_C_sf"/>
</dbReference>
<organism evidence="6 7">
    <name type="scientific">Mycolicibacterium sphagni</name>
    <dbReference type="NCBI Taxonomy" id="1786"/>
    <lineage>
        <taxon>Bacteria</taxon>
        <taxon>Bacillati</taxon>
        <taxon>Actinomycetota</taxon>
        <taxon>Actinomycetes</taxon>
        <taxon>Mycobacteriales</taxon>
        <taxon>Mycobacteriaceae</taxon>
        <taxon>Mycolicibacterium</taxon>
    </lineage>
</organism>
<evidence type="ECO:0000313" key="7">
    <source>
        <dbReference type="Proteomes" id="UP000216063"/>
    </source>
</evidence>
<dbReference type="OrthoDB" id="4214267at2"/>
<proteinExistence type="predicted"/>
<dbReference type="PROSITE" id="PS50977">
    <property type="entry name" value="HTH_TETR_2"/>
    <property type="match status" value="1"/>
</dbReference>
<evidence type="ECO:0000256" key="3">
    <source>
        <dbReference type="ARBA" id="ARBA00023163"/>
    </source>
</evidence>
<dbReference type="RefSeq" id="WP_094481672.1">
    <property type="nucleotide sequence ID" value="NZ_JACKSC010000384.1"/>
</dbReference>
<accession>A0A255DEW7</accession>
<dbReference type="SUPFAM" id="SSF46689">
    <property type="entry name" value="Homeodomain-like"/>
    <property type="match status" value="1"/>
</dbReference>
<evidence type="ECO:0000313" key="6">
    <source>
        <dbReference type="EMBL" id="OYN77958.1"/>
    </source>
</evidence>
<dbReference type="PANTHER" id="PTHR47506">
    <property type="entry name" value="TRANSCRIPTIONAL REGULATORY PROTEIN"/>
    <property type="match status" value="1"/>
</dbReference>
<dbReference type="EMBL" id="NOZR01000014">
    <property type="protein sequence ID" value="OYN77958.1"/>
    <property type="molecule type" value="Genomic_DNA"/>
</dbReference>